<evidence type="ECO:0000313" key="3">
    <source>
        <dbReference type="Proteomes" id="UP000016922"/>
    </source>
</evidence>
<feature type="compositionally biased region" description="Pro residues" evidence="1">
    <location>
        <begin position="227"/>
        <end position="237"/>
    </location>
</feature>
<sequence length="407" mass="43374">MPPQTNPNWSPEEVLDVHPGSPRFTCSGTSDTGRRCRGTTLPVLNTRVARAILDELRDSWHNLSVIVYQGWLFPQLHLLATMTICSARHRYGGYEHPSSRVGNGFDIEAIIVANRWFEILRDMPDRVVLGGIPAMPAGEIHFPGTAQPTVLKSKIKQERVDRSGDNSTTDGVAGTTSTATAPLHQPTQTVPHDEPTPSPVVPLATAPGDTVSNAPNSPVGSNLYSATPPPVNRPLPPHQTQRSANPSPRNDQAAPVRSNPPVVDSRNTTRQTRTLRSTQNPTFSTTNPTNTAQPETQITPPSTIPPSHSTTQNEATHQTPAPPPSINPPPTQPSGLRSFLPSNIGSLISTAVITALSGSSSLEQALNTSLDAVSVAQIPEASARQTAAVGPDSPQATKRRRTHGAGE</sequence>
<feature type="compositionally biased region" description="Pro residues" evidence="1">
    <location>
        <begin position="320"/>
        <end position="332"/>
    </location>
</feature>
<accession>S3CM58</accession>
<feature type="compositionally biased region" description="Basic residues" evidence="1">
    <location>
        <begin position="397"/>
        <end position="407"/>
    </location>
</feature>
<dbReference type="Proteomes" id="UP000016922">
    <property type="component" value="Unassembled WGS sequence"/>
</dbReference>
<name>S3CM58_GLAL2</name>
<organism evidence="2 3">
    <name type="scientific">Glarea lozoyensis (strain ATCC 20868 / MF5171)</name>
    <dbReference type="NCBI Taxonomy" id="1116229"/>
    <lineage>
        <taxon>Eukaryota</taxon>
        <taxon>Fungi</taxon>
        <taxon>Dikarya</taxon>
        <taxon>Ascomycota</taxon>
        <taxon>Pezizomycotina</taxon>
        <taxon>Leotiomycetes</taxon>
        <taxon>Helotiales</taxon>
        <taxon>Helotiaceae</taxon>
        <taxon>Glarea</taxon>
    </lineage>
</organism>
<dbReference type="AlphaFoldDB" id="S3CM58"/>
<keyword evidence="3" id="KW-1185">Reference proteome</keyword>
<feature type="compositionally biased region" description="Polar residues" evidence="1">
    <location>
        <begin position="210"/>
        <end position="225"/>
    </location>
</feature>
<dbReference type="GeneID" id="19463453"/>
<evidence type="ECO:0000256" key="1">
    <source>
        <dbReference type="SAM" id="MobiDB-lite"/>
    </source>
</evidence>
<feature type="compositionally biased region" description="Polar residues" evidence="1">
    <location>
        <begin position="165"/>
        <end position="190"/>
    </location>
</feature>
<proteinExistence type="predicted"/>
<reference evidence="2 3" key="1">
    <citation type="journal article" date="2013" name="BMC Genomics">
        <title>Genomics-driven discovery of the pneumocandin biosynthetic gene cluster in the fungus Glarea lozoyensis.</title>
        <authorList>
            <person name="Chen L."/>
            <person name="Yue Q."/>
            <person name="Zhang X."/>
            <person name="Xiang M."/>
            <person name="Wang C."/>
            <person name="Li S."/>
            <person name="Che Y."/>
            <person name="Ortiz-Lopez F.J."/>
            <person name="Bills G.F."/>
            <person name="Liu X."/>
            <person name="An Z."/>
        </authorList>
    </citation>
    <scope>NUCLEOTIDE SEQUENCE [LARGE SCALE GENOMIC DNA]</scope>
    <source>
        <strain evidence="3">ATCC 20868 / MF5171</strain>
    </source>
</reference>
<feature type="region of interest" description="Disordered" evidence="1">
    <location>
        <begin position="156"/>
        <end position="339"/>
    </location>
</feature>
<dbReference type="KEGG" id="glz:GLAREA_04398"/>
<evidence type="ECO:0000313" key="2">
    <source>
        <dbReference type="EMBL" id="EPE27607.1"/>
    </source>
</evidence>
<feature type="compositionally biased region" description="Polar residues" evidence="1">
    <location>
        <begin position="238"/>
        <end position="250"/>
    </location>
</feature>
<dbReference type="RefSeq" id="XP_008084966.1">
    <property type="nucleotide sequence ID" value="XM_008086775.1"/>
</dbReference>
<feature type="compositionally biased region" description="Low complexity" evidence="1">
    <location>
        <begin position="265"/>
        <end position="312"/>
    </location>
</feature>
<dbReference type="EMBL" id="KE145369">
    <property type="protein sequence ID" value="EPE27607.1"/>
    <property type="molecule type" value="Genomic_DNA"/>
</dbReference>
<gene>
    <name evidence="2" type="ORF">GLAREA_04398</name>
</gene>
<feature type="region of interest" description="Disordered" evidence="1">
    <location>
        <begin position="380"/>
        <end position="407"/>
    </location>
</feature>
<protein>
    <submittedName>
        <fullName evidence="2">Uncharacterized protein</fullName>
    </submittedName>
</protein>
<dbReference type="HOGENOM" id="CLU_676236_0_0_1"/>